<dbReference type="SUPFAM" id="SSF57997">
    <property type="entry name" value="Tropomyosin"/>
    <property type="match status" value="1"/>
</dbReference>
<feature type="compositionally biased region" description="Low complexity" evidence="4">
    <location>
        <begin position="453"/>
        <end position="466"/>
    </location>
</feature>
<evidence type="ECO:0000313" key="7">
    <source>
        <dbReference type="Proteomes" id="UP000311919"/>
    </source>
</evidence>
<dbReference type="SUPFAM" id="SSF52058">
    <property type="entry name" value="L domain-like"/>
    <property type="match status" value="1"/>
</dbReference>
<dbReference type="PANTHER" id="PTHR45973:SF36">
    <property type="entry name" value="CENTRIOLIN"/>
    <property type="match status" value="1"/>
</dbReference>
<keyword evidence="5" id="KW-1133">Transmembrane helix</keyword>
<dbReference type="InterPro" id="IPR003591">
    <property type="entry name" value="Leu-rich_rpt_typical-subtyp"/>
</dbReference>
<dbReference type="EMBL" id="SKCS01000225">
    <property type="protein sequence ID" value="TNN12435.1"/>
    <property type="molecule type" value="Genomic_DNA"/>
</dbReference>
<dbReference type="InterPro" id="IPR050576">
    <property type="entry name" value="Cilia_flagella_integrity"/>
</dbReference>
<dbReference type="Gene3D" id="3.80.10.10">
    <property type="entry name" value="Ribonuclease Inhibitor"/>
    <property type="match status" value="1"/>
</dbReference>
<keyword evidence="3" id="KW-0175">Coiled coil</keyword>
<sequence length="1855" mass="212445">MSLNNSKDHLFVQYMTPNFLVKKTLKEPVQVYAVNLSNKNNDYKFETIENLEQFRELKLLNLSFNRICKISGISTLYNLTVLNISNNCLTSLDGIQSLSNLLVLKANKNQITFIPKWLPKRLPKLKTIHLHCNKIDTLHQVTYLRSLHNLTVFTFEGNPAVNQLIINTCNSSSGDEAVANNSIEKFDIQSLYRIFVIFHLCSLILLDNKEVLPFERQVAEQRFSQVEISRYLKKLDTYESQLKEVETKNSLLEKDLLREQSQLSEALHKRKLENDVMSHLKEELYAKDKLLHLKSEELARACLKHFELEQELAFHKIDEKLGLVSPCLTKPSNSPYVHHIQDTGDQPYLGKCMFRRVPTNTSSNNRLNKCSPENIVEVLRKIHLNNADYDKSRLESCFNSAKLKSDHGDNNDNYNFADPCTTANVPPTDLSKELNPELQSNMISLSDNPSHLPRPNSTPNRSSSPNKLSHNETHRSSTPDKLLANMKSSDVLEEKEVTRSSQSENNLLRKSFEPVDVEQIRIKLSKLQSELLKLRADESNIQNNVYGDNNVVNTNNQSAHLEAVNSTTNEVNNRIRILEKELRKMWTMTHLIKSESNENGLDNRNNITNSCLSSSVTVPRSTSEKIECADLSKSNRNPEYFPYELSRENSAHRKRERRLSLPNKNVDPRQIVSSGHFIYGNGTTSGGSELDSCEEFMDSPRKFDCSKTKGSHQSILSHDNTLRSVTPSTPSSRTTGTGRSALLSVLTPRANEILTTNHLDKSFVSIDVRNTLDHLGRSSHNDVHKPVNSCIPSKSTASAIVCNAQTSVSNVLGCARGPGVGGSFSTPPCTSVSRQLSDSSQSHVYTENTKEDINTEKFIRSPNPNIRQPENPHFQRLDNFKKYHISRLPKPHPTRTLFRGSDTLQFSDQACSNNRKSKKSSSKCRLRRDYSLMRSCVRAKCSRKKHKLTRSCSESNKSEKIMTDSNNSSQNHSLSDHAEELLNLIMMSRDACSLEVDRIRADLTRIHKANSRRYTSLDHCEQASNQNFYADCIRSMRNHVDTLKTRYSPAGDDNEECNFTEIKPSTYKSQSRTNYHQYSPGNNNDRSFNPNHLQSNPQTRRLLPHTKSIDDNDYNGFDVNDHQNGNSDGNNDPCEVDDDYDHQMNYFHRYPDYKRPIDPVSYNGYWSNKVLDSSWNIDRKNLNRSSSNPRPTSVHKSRVIARRPRTRSIPRDLPVYATLSPCRNGTYKRRYSRRHSLDYTHNPKQSVLRSSATSLLNGNDYRDTDPTSEAAALIHLADELLGLRQGLKRTREANSERLEVALRHISLLELELQRQRCLNHDAEVARQREVERSRWEKRLAATVSELKHCQANISKLRDQVDHLEASKKISDQSELKLERQQLKLDQTKATLDAQKEAITTLNNLLTSLLGLNPNDVSPSDLQRLQVGLHDLHKHMQPEYNNQYCHQQKETNSIHPRQILHRSQSLMTGLTVPGNERLNRADWVDSNITPAPITQPSSANHQLYCNVPEHHDLEDCLSQLQSKIEELFDQQETAQNKLRHSMKIRRKLECQLEEQDSIINRIKSELMSCQEDLKIAKQEVTRLSCEKEAAQKSKHDQMASIVTDLATLEATVCQRRSELTTLDTNIQNSDQQLSIIKAQAKEAVSKYEEAKREYDALKSQLDMIRSEKSLADENLEQLLTKVSKTNLQIERLESNKSNLENQLTQLEDAVNTKKLEYNQLLPNLSELETRLTRTQHDIQVGAERIRSDYHLRLEDERLSATRQAELTRLARQVCYCLTVSHDHLYLCRIFNTICYYCEVSFILLIMVFYSYVSFLFVVFHFTIECLTRSTVLSGFLPAYIISILSISLLKVKCCPI</sequence>
<keyword evidence="2" id="KW-0677">Repeat</keyword>
<name>A0A4Z2D7F8_SCHJA</name>
<evidence type="ECO:0000256" key="4">
    <source>
        <dbReference type="SAM" id="MobiDB-lite"/>
    </source>
</evidence>
<feature type="compositionally biased region" description="Polar residues" evidence="4">
    <location>
        <begin position="1066"/>
        <end position="1099"/>
    </location>
</feature>
<feature type="compositionally biased region" description="Basic and acidic residues" evidence="4">
    <location>
        <begin position="469"/>
        <end position="478"/>
    </location>
</feature>
<dbReference type="PROSITE" id="PS51450">
    <property type="entry name" value="LRR"/>
    <property type="match status" value="2"/>
</dbReference>
<keyword evidence="5" id="KW-0472">Membrane</keyword>
<feature type="transmembrane region" description="Helical" evidence="5">
    <location>
        <begin position="1798"/>
        <end position="1818"/>
    </location>
</feature>
<feature type="coiled-coil region" evidence="3">
    <location>
        <begin position="1509"/>
        <end position="1592"/>
    </location>
</feature>
<dbReference type="OrthoDB" id="433501at2759"/>
<evidence type="ECO:0000256" key="2">
    <source>
        <dbReference type="ARBA" id="ARBA00022737"/>
    </source>
</evidence>
<feature type="coiled-coil region" evidence="3">
    <location>
        <begin position="1346"/>
        <end position="1404"/>
    </location>
</feature>
<feature type="region of interest" description="Disordered" evidence="4">
    <location>
        <begin position="948"/>
        <end position="973"/>
    </location>
</feature>
<feature type="compositionally biased region" description="Polar residues" evidence="4">
    <location>
        <begin position="963"/>
        <end position="973"/>
    </location>
</feature>
<dbReference type="InterPro" id="IPR032675">
    <property type="entry name" value="LRR_dom_sf"/>
</dbReference>
<dbReference type="Gene3D" id="1.10.287.1490">
    <property type="match status" value="1"/>
</dbReference>
<reference evidence="6 7" key="1">
    <citation type="submission" date="2019-03" db="EMBL/GenBank/DDBJ databases">
        <title>An improved genome assembly of the fluke Schistosoma japonicum.</title>
        <authorList>
            <person name="Hu W."/>
            <person name="Luo F."/>
            <person name="Yin M."/>
            <person name="Mo X."/>
            <person name="Sun C."/>
            <person name="Wu Q."/>
            <person name="Zhu B."/>
            <person name="Xiang M."/>
            <person name="Wang J."/>
            <person name="Wang Y."/>
            <person name="Zhang T."/>
            <person name="Xu B."/>
            <person name="Zheng H."/>
            <person name="Feng Z."/>
        </authorList>
    </citation>
    <scope>NUCLEOTIDE SEQUENCE [LARGE SCALE GENOMIC DNA]</scope>
    <source>
        <strain evidence="6">HuSjv2</strain>
        <tissue evidence="6">Worms</tissue>
    </source>
</reference>
<evidence type="ECO:0000256" key="5">
    <source>
        <dbReference type="SAM" id="Phobius"/>
    </source>
</evidence>
<feature type="region of interest" description="Disordered" evidence="4">
    <location>
        <begin position="442"/>
        <end position="485"/>
    </location>
</feature>
<protein>
    <submittedName>
        <fullName evidence="6">Centriolin</fullName>
    </submittedName>
</protein>
<dbReference type="Proteomes" id="UP000311919">
    <property type="component" value="Unassembled WGS sequence"/>
</dbReference>
<keyword evidence="5" id="KW-0812">Transmembrane</keyword>
<keyword evidence="7" id="KW-1185">Reference proteome</keyword>
<dbReference type="InterPro" id="IPR001611">
    <property type="entry name" value="Leu-rich_rpt"/>
</dbReference>
<gene>
    <name evidence="6" type="ORF">EWB00_003718</name>
</gene>
<proteinExistence type="predicted"/>
<feature type="region of interest" description="Disordered" evidence="4">
    <location>
        <begin position="1046"/>
        <end position="1139"/>
    </location>
</feature>
<feature type="coiled-coil region" evidence="3">
    <location>
        <begin position="228"/>
        <end position="262"/>
    </location>
</feature>
<dbReference type="PANTHER" id="PTHR45973">
    <property type="entry name" value="PROTEIN PHOSPHATASE 1 REGULATORY SUBUNIT SDS22-RELATED"/>
    <property type="match status" value="1"/>
</dbReference>
<comment type="caution">
    <text evidence="6">The sequence shown here is derived from an EMBL/GenBank/DDBJ whole genome shotgun (WGS) entry which is preliminary data.</text>
</comment>
<accession>A0A4Z2D7F8</accession>
<dbReference type="STRING" id="6182.A0A4Z2D7F8"/>
<evidence type="ECO:0000256" key="1">
    <source>
        <dbReference type="ARBA" id="ARBA00022614"/>
    </source>
</evidence>
<keyword evidence="1" id="KW-0433">Leucine-rich repeat</keyword>
<feature type="coiled-coil region" evidence="3">
    <location>
        <begin position="517"/>
        <end position="581"/>
    </location>
</feature>
<feature type="coiled-coil region" evidence="3">
    <location>
        <begin position="1632"/>
        <end position="1715"/>
    </location>
</feature>
<organism evidence="6 7">
    <name type="scientific">Schistosoma japonicum</name>
    <name type="common">Blood fluke</name>
    <dbReference type="NCBI Taxonomy" id="6182"/>
    <lineage>
        <taxon>Eukaryota</taxon>
        <taxon>Metazoa</taxon>
        <taxon>Spiralia</taxon>
        <taxon>Lophotrochozoa</taxon>
        <taxon>Platyhelminthes</taxon>
        <taxon>Trematoda</taxon>
        <taxon>Digenea</taxon>
        <taxon>Strigeidida</taxon>
        <taxon>Schistosomatoidea</taxon>
        <taxon>Schistosomatidae</taxon>
        <taxon>Schistosoma</taxon>
    </lineage>
</organism>
<dbReference type="SMART" id="SM00369">
    <property type="entry name" value="LRR_TYP"/>
    <property type="match status" value="3"/>
</dbReference>
<evidence type="ECO:0000313" key="6">
    <source>
        <dbReference type="EMBL" id="TNN12435.1"/>
    </source>
</evidence>
<feature type="transmembrane region" description="Helical" evidence="5">
    <location>
        <begin position="1830"/>
        <end position="1848"/>
    </location>
</feature>
<evidence type="ECO:0000256" key="3">
    <source>
        <dbReference type="SAM" id="Coils"/>
    </source>
</evidence>